<gene>
    <name evidence="2" type="ORF">CLV58_1348</name>
</gene>
<name>A0A2T0S1P2_9BACT</name>
<proteinExistence type="predicted"/>
<dbReference type="InterPro" id="IPR011050">
    <property type="entry name" value="Pectin_lyase_fold/virulence"/>
</dbReference>
<dbReference type="Gene3D" id="2.160.20.10">
    <property type="entry name" value="Single-stranded right-handed beta-helix, Pectin lyase-like"/>
    <property type="match status" value="1"/>
</dbReference>
<dbReference type="Proteomes" id="UP000238375">
    <property type="component" value="Unassembled WGS sequence"/>
</dbReference>
<dbReference type="InterPro" id="IPR006626">
    <property type="entry name" value="PbH1"/>
</dbReference>
<dbReference type="SMART" id="SM00710">
    <property type="entry name" value="PbH1"/>
    <property type="match status" value="7"/>
</dbReference>
<feature type="domain" description="Right handed beta helix" evidence="1">
    <location>
        <begin position="224"/>
        <end position="402"/>
    </location>
</feature>
<dbReference type="InterPro" id="IPR012334">
    <property type="entry name" value="Pectin_lyas_fold"/>
</dbReference>
<dbReference type="GO" id="GO:0016829">
    <property type="term" value="F:lyase activity"/>
    <property type="evidence" value="ECO:0007669"/>
    <property type="project" value="UniProtKB-KW"/>
</dbReference>
<reference evidence="2 3" key="1">
    <citation type="submission" date="2018-03" db="EMBL/GenBank/DDBJ databases">
        <title>Genomic Encyclopedia of Archaeal and Bacterial Type Strains, Phase II (KMG-II): from individual species to whole genera.</title>
        <authorList>
            <person name="Goeker M."/>
        </authorList>
    </citation>
    <scope>NUCLEOTIDE SEQUENCE [LARGE SCALE GENOMIC DNA]</scope>
    <source>
        <strain evidence="2 3">DSM 28354</strain>
    </source>
</reference>
<sequence>MVKHSSVLLNLKLDFMNVKTVSRFGWLSIVVVLFAQCHQADPEPALIWNRQDALTVADVRALSGPNLPGSIQLTDSGKEGLFRAIPGDESSTDNTGTVLVTANGIRYKREYTGDASAVWFGIVPGVDDIGPALQAAVNAVDVLIIPDGTYKQRQSVLLRSGMTVRGNPGKVVIELPNSYASFVYLTRPQDSPQPLENILIDGLSWNVTSQEDTQVGTIYIDGPTVNNLTIQNCSSRDEAAKDSTNWLTVKIQSGKSASNILVANNDVRAKRMACEIFNHDNYGVYAGKNITVQNNYFHDSWFGISLSGPMDGLTVDKNRIVNCSFYGIEVAGAARNVKITNNTFEGTFSRFLAGSNDGSGEGQGGGAVLTGTEITGNSTVGRVTGGIQLFNGGPTKFANNNFNMTGMLELGHSTTGGTFTGNVIQTTFDRAVVCDNVANNTFANNTLSNKPSAGNYATFISYGNRAVNNVLRNNTLEKGGGSGTYYLSLSGGSTIASGNIDENGNPIP</sequence>
<keyword evidence="3" id="KW-1185">Reference proteome</keyword>
<protein>
    <submittedName>
        <fullName evidence="2">Parallel beta helix pectate lyase-like protein</fullName>
    </submittedName>
</protein>
<dbReference type="InterPro" id="IPR039448">
    <property type="entry name" value="Beta_helix"/>
</dbReference>
<comment type="caution">
    <text evidence="2">The sequence shown here is derived from an EMBL/GenBank/DDBJ whole genome shotgun (WGS) entry which is preliminary data.</text>
</comment>
<evidence type="ECO:0000259" key="1">
    <source>
        <dbReference type="Pfam" id="PF13229"/>
    </source>
</evidence>
<dbReference type="OrthoDB" id="918278at2"/>
<dbReference type="Pfam" id="PF13229">
    <property type="entry name" value="Beta_helix"/>
    <property type="match status" value="1"/>
</dbReference>
<organism evidence="2 3">
    <name type="scientific">Spirosoma oryzae</name>
    <dbReference type="NCBI Taxonomy" id="1469603"/>
    <lineage>
        <taxon>Bacteria</taxon>
        <taxon>Pseudomonadati</taxon>
        <taxon>Bacteroidota</taxon>
        <taxon>Cytophagia</taxon>
        <taxon>Cytophagales</taxon>
        <taxon>Cytophagaceae</taxon>
        <taxon>Spirosoma</taxon>
    </lineage>
</organism>
<accession>A0A2T0S1P2</accession>
<dbReference type="EMBL" id="PVTE01000034">
    <property type="protein sequence ID" value="PRY27329.1"/>
    <property type="molecule type" value="Genomic_DNA"/>
</dbReference>
<evidence type="ECO:0000313" key="2">
    <source>
        <dbReference type="EMBL" id="PRY27329.1"/>
    </source>
</evidence>
<dbReference type="AlphaFoldDB" id="A0A2T0S1P2"/>
<evidence type="ECO:0000313" key="3">
    <source>
        <dbReference type="Proteomes" id="UP000238375"/>
    </source>
</evidence>
<keyword evidence="2" id="KW-0456">Lyase</keyword>
<dbReference type="SUPFAM" id="SSF51126">
    <property type="entry name" value="Pectin lyase-like"/>
    <property type="match status" value="1"/>
</dbReference>